<dbReference type="EMBL" id="JACVVK020000461">
    <property type="protein sequence ID" value="KAK7473685.1"/>
    <property type="molecule type" value="Genomic_DNA"/>
</dbReference>
<evidence type="ECO:0000313" key="2">
    <source>
        <dbReference type="Proteomes" id="UP001519460"/>
    </source>
</evidence>
<evidence type="ECO:0000313" key="1">
    <source>
        <dbReference type="EMBL" id="KAK7473685.1"/>
    </source>
</evidence>
<keyword evidence="2" id="KW-1185">Reference proteome</keyword>
<name>A0ABD0JFM8_9CAEN</name>
<sequence>MVSQNTRAWKAGYLLLQQFIAAGTDPQQTCMPCATLLISISGLLYPRCPNPGLLRPYLPSPVFPPPFVGRLLKVLPSMASARYASYLEEEDWDIPTLQLVNSHLEKYLRMVGAGS</sequence>
<gene>
    <name evidence="1" type="ORF">BaRGS_00035082</name>
</gene>
<reference evidence="1 2" key="1">
    <citation type="journal article" date="2023" name="Sci. Data">
        <title>Genome assembly of the Korean intertidal mud-creeper Batillaria attramentaria.</title>
        <authorList>
            <person name="Patra A.K."/>
            <person name="Ho P.T."/>
            <person name="Jun S."/>
            <person name="Lee S.J."/>
            <person name="Kim Y."/>
            <person name="Won Y.J."/>
        </authorList>
    </citation>
    <scope>NUCLEOTIDE SEQUENCE [LARGE SCALE GENOMIC DNA]</scope>
    <source>
        <strain evidence="1">Wonlab-2016</strain>
    </source>
</reference>
<comment type="caution">
    <text evidence="1">The sequence shown here is derived from an EMBL/GenBank/DDBJ whole genome shotgun (WGS) entry which is preliminary data.</text>
</comment>
<protein>
    <submittedName>
        <fullName evidence="1">Uncharacterized protein</fullName>
    </submittedName>
</protein>
<dbReference type="AlphaFoldDB" id="A0ABD0JFM8"/>
<accession>A0ABD0JFM8</accession>
<dbReference type="Proteomes" id="UP001519460">
    <property type="component" value="Unassembled WGS sequence"/>
</dbReference>
<organism evidence="1 2">
    <name type="scientific">Batillaria attramentaria</name>
    <dbReference type="NCBI Taxonomy" id="370345"/>
    <lineage>
        <taxon>Eukaryota</taxon>
        <taxon>Metazoa</taxon>
        <taxon>Spiralia</taxon>
        <taxon>Lophotrochozoa</taxon>
        <taxon>Mollusca</taxon>
        <taxon>Gastropoda</taxon>
        <taxon>Caenogastropoda</taxon>
        <taxon>Sorbeoconcha</taxon>
        <taxon>Cerithioidea</taxon>
        <taxon>Batillariidae</taxon>
        <taxon>Batillaria</taxon>
    </lineage>
</organism>
<proteinExistence type="predicted"/>